<evidence type="ECO:0000256" key="4">
    <source>
        <dbReference type="PROSITE-ProRule" id="PRU00175"/>
    </source>
</evidence>
<keyword evidence="7" id="KW-1185">Reference proteome</keyword>
<dbReference type="AlphaFoldDB" id="A0A4Z2GJM2"/>
<feature type="domain" description="RING-type" evidence="5">
    <location>
        <begin position="29"/>
        <end position="69"/>
    </location>
</feature>
<dbReference type="PROSITE" id="PS50089">
    <property type="entry name" value="ZF_RING_2"/>
    <property type="match status" value="1"/>
</dbReference>
<evidence type="ECO:0000256" key="2">
    <source>
        <dbReference type="ARBA" id="ARBA00022771"/>
    </source>
</evidence>
<evidence type="ECO:0000313" key="6">
    <source>
        <dbReference type="EMBL" id="TNN53401.1"/>
    </source>
</evidence>
<sequence>MNIVYFYDVGFSRAANMALPVPVEEQFKCCICLDIFTDPTSIPCGHNFCLYCIEGYWDTRKACECPLCKETFGRRPKLRINLGYAEIIEIYKRFVIEYF</sequence>
<evidence type="ECO:0000256" key="3">
    <source>
        <dbReference type="ARBA" id="ARBA00022833"/>
    </source>
</evidence>
<dbReference type="Proteomes" id="UP000314294">
    <property type="component" value="Unassembled WGS sequence"/>
</dbReference>
<dbReference type="PANTHER" id="PTHR25465:SF32">
    <property type="entry name" value="BLOODTHIRSTY-RELATED GENE FAMILY, MEMBER 16 ISOFORM X1-RELATED"/>
    <property type="match status" value="1"/>
</dbReference>
<dbReference type="InterPro" id="IPR017907">
    <property type="entry name" value="Znf_RING_CS"/>
</dbReference>
<dbReference type="Pfam" id="PF15227">
    <property type="entry name" value="zf-C3HC4_4"/>
    <property type="match status" value="1"/>
</dbReference>
<dbReference type="PANTHER" id="PTHR25465">
    <property type="entry name" value="B-BOX DOMAIN CONTAINING"/>
    <property type="match status" value="1"/>
</dbReference>
<dbReference type="EMBL" id="SRLO01000517">
    <property type="protein sequence ID" value="TNN53401.1"/>
    <property type="molecule type" value="Genomic_DNA"/>
</dbReference>
<dbReference type="GO" id="GO:0008270">
    <property type="term" value="F:zinc ion binding"/>
    <property type="evidence" value="ECO:0007669"/>
    <property type="project" value="UniProtKB-KW"/>
</dbReference>
<dbReference type="InterPro" id="IPR001841">
    <property type="entry name" value="Znf_RING"/>
</dbReference>
<gene>
    <name evidence="6" type="primary">TRIM65_3</name>
    <name evidence="6" type="ORF">EYF80_036388</name>
</gene>
<accession>A0A4Z2GJM2</accession>
<dbReference type="SMART" id="SM00184">
    <property type="entry name" value="RING"/>
    <property type="match status" value="1"/>
</dbReference>
<keyword evidence="2 4" id="KW-0863">Zinc-finger</keyword>
<dbReference type="PROSITE" id="PS00518">
    <property type="entry name" value="ZF_RING_1"/>
    <property type="match status" value="1"/>
</dbReference>
<evidence type="ECO:0000256" key="1">
    <source>
        <dbReference type="ARBA" id="ARBA00022723"/>
    </source>
</evidence>
<dbReference type="OrthoDB" id="265776at2759"/>
<name>A0A4Z2GJM2_9TELE</name>
<dbReference type="InterPro" id="IPR051051">
    <property type="entry name" value="E3_ubiq-ligase_TRIM/RNF"/>
</dbReference>
<comment type="caution">
    <text evidence="6">The sequence shown here is derived from an EMBL/GenBank/DDBJ whole genome shotgun (WGS) entry which is preliminary data.</text>
</comment>
<reference evidence="6 7" key="1">
    <citation type="submission" date="2019-03" db="EMBL/GenBank/DDBJ databases">
        <title>First draft genome of Liparis tanakae, snailfish: a comprehensive survey of snailfish specific genes.</title>
        <authorList>
            <person name="Kim W."/>
            <person name="Song I."/>
            <person name="Jeong J.-H."/>
            <person name="Kim D."/>
            <person name="Kim S."/>
            <person name="Ryu S."/>
            <person name="Song J.Y."/>
            <person name="Lee S.K."/>
        </authorList>
    </citation>
    <scope>NUCLEOTIDE SEQUENCE [LARGE SCALE GENOMIC DNA]</scope>
    <source>
        <tissue evidence="6">Muscle</tissue>
    </source>
</reference>
<evidence type="ECO:0000313" key="7">
    <source>
        <dbReference type="Proteomes" id="UP000314294"/>
    </source>
</evidence>
<protein>
    <submittedName>
        <fullName evidence="6">Tripartite motif-containing protein 65</fullName>
    </submittedName>
</protein>
<keyword evidence="1" id="KW-0479">Metal-binding</keyword>
<evidence type="ECO:0000259" key="5">
    <source>
        <dbReference type="PROSITE" id="PS50089"/>
    </source>
</evidence>
<dbReference type="InterPro" id="IPR013083">
    <property type="entry name" value="Znf_RING/FYVE/PHD"/>
</dbReference>
<dbReference type="SUPFAM" id="SSF57850">
    <property type="entry name" value="RING/U-box"/>
    <property type="match status" value="1"/>
</dbReference>
<organism evidence="6 7">
    <name type="scientific">Liparis tanakae</name>
    <name type="common">Tanaka's snailfish</name>
    <dbReference type="NCBI Taxonomy" id="230148"/>
    <lineage>
        <taxon>Eukaryota</taxon>
        <taxon>Metazoa</taxon>
        <taxon>Chordata</taxon>
        <taxon>Craniata</taxon>
        <taxon>Vertebrata</taxon>
        <taxon>Euteleostomi</taxon>
        <taxon>Actinopterygii</taxon>
        <taxon>Neopterygii</taxon>
        <taxon>Teleostei</taxon>
        <taxon>Neoteleostei</taxon>
        <taxon>Acanthomorphata</taxon>
        <taxon>Eupercaria</taxon>
        <taxon>Perciformes</taxon>
        <taxon>Cottioidei</taxon>
        <taxon>Cottales</taxon>
        <taxon>Liparidae</taxon>
        <taxon>Liparis</taxon>
    </lineage>
</organism>
<proteinExistence type="predicted"/>
<dbReference type="Gene3D" id="3.30.40.10">
    <property type="entry name" value="Zinc/RING finger domain, C3HC4 (zinc finger)"/>
    <property type="match status" value="1"/>
</dbReference>
<keyword evidence="3" id="KW-0862">Zinc</keyword>